<evidence type="ECO:0000313" key="1">
    <source>
        <dbReference type="EMBL" id="WOH04858.1"/>
    </source>
</evidence>
<protein>
    <submittedName>
        <fullName evidence="1">Uncharacterized protein</fullName>
    </submittedName>
</protein>
<organism evidence="1 2">
    <name type="scientific">Daucus carota subsp. sativus</name>
    <name type="common">Carrot</name>
    <dbReference type="NCBI Taxonomy" id="79200"/>
    <lineage>
        <taxon>Eukaryota</taxon>
        <taxon>Viridiplantae</taxon>
        <taxon>Streptophyta</taxon>
        <taxon>Embryophyta</taxon>
        <taxon>Tracheophyta</taxon>
        <taxon>Spermatophyta</taxon>
        <taxon>Magnoliopsida</taxon>
        <taxon>eudicotyledons</taxon>
        <taxon>Gunneridae</taxon>
        <taxon>Pentapetalae</taxon>
        <taxon>asterids</taxon>
        <taxon>campanulids</taxon>
        <taxon>Apiales</taxon>
        <taxon>Apiaceae</taxon>
        <taxon>Apioideae</taxon>
        <taxon>Scandiceae</taxon>
        <taxon>Daucinae</taxon>
        <taxon>Daucus</taxon>
        <taxon>Daucus sect. Daucus</taxon>
    </lineage>
</organism>
<dbReference type="PANTHER" id="PTHR45287">
    <property type="entry name" value="OS03G0691500 PROTEIN"/>
    <property type="match status" value="1"/>
</dbReference>
<reference evidence="1" key="2">
    <citation type="submission" date="2022-03" db="EMBL/GenBank/DDBJ databases">
        <title>Draft title - Genomic analysis of global carrot germplasm unveils the trajectory of domestication and the origin of high carotenoid orange carrot.</title>
        <authorList>
            <person name="Iorizzo M."/>
            <person name="Ellison S."/>
            <person name="Senalik D."/>
            <person name="Macko-Podgorni A."/>
            <person name="Grzebelus D."/>
            <person name="Bostan H."/>
            <person name="Rolling W."/>
            <person name="Curaba J."/>
            <person name="Simon P."/>
        </authorList>
    </citation>
    <scope>NUCLEOTIDE SEQUENCE</scope>
    <source>
        <tissue evidence="1">Leaf</tissue>
    </source>
</reference>
<accession>A0A161XDD7</accession>
<dbReference type="Gramene" id="KZM90723">
    <property type="protein sequence ID" value="KZM90723"/>
    <property type="gene ID" value="DCAR_021912"/>
</dbReference>
<dbReference type="OMA" id="QDKIKWR"/>
<dbReference type="EMBL" id="CP093348">
    <property type="protein sequence ID" value="WOH04858.1"/>
    <property type="molecule type" value="Genomic_DNA"/>
</dbReference>
<dbReference type="OrthoDB" id="685795at2759"/>
<dbReference type="KEGG" id="dcr:108225276"/>
<dbReference type="InterPro" id="IPR040262">
    <property type="entry name" value="At4g38062-like"/>
</dbReference>
<keyword evidence="2" id="KW-1185">Reference proteome</keyword>
<dbReference type="PANTHER" id="PTHR45287:SF3">
    <property type="entry name" value="PROTEIN, PUTATIVE-RELATED"/>
    <property type="match status" value="1"/>
</dbReference>
<proteinExistence type="predicted"/>
<evidence type="ECO:0000313" key="2">
    <source>
        <dbReference type="Proteomes" id="UP000077755"/>
    </source>
</evidence>
<gene>
    <name evidence="1" type="ORF">DCAR_0624270</name>
</gene>
<dbReference type="Proteomes" id="UP000077755">
    <property type="component" value="Chromosome 6"/>
</dbReference>
<dbReference type="AlphaFoldDB" id="A0A161XDD7"/>
<reference evidence="1" key="1">
    <citation type="journal article" date="2016" name="Nat. Genet.">
        <title>A high-quality carrot genome assembly provides new insights into carotenoid accumulation and asterid genome evolution.</title>
        <authorList>
            <person name="Iorizzo M."/>
            <person name="Ellison S."/>
            <person name="Senalik D."/>
            <person name="Zeng P."/>
            <person name="Satapoomin P."/>
            <person name="Huang J."/>
            <person name="Bowman M."/>
            <person name="Iovene M."/>
            <person name="Sanseverino W."/>
            <person name="Cavagnaro P."/>
            <person name="Yildiz M."/>
            <person name="Macko-Podgorni A."/>
            <person name="Moranska E."/>
            <person name="Grzebelus E."/>
            <person name="Grzebelus D."/>
            <person name="Ashrafi H."/>
            <person name="Zheng Z."/>
            <person name="Cheng S."/>
            <person name="Spooner D."/>
            <person name="Van Deynze A."/>
            <person name="Simon P."/>
        </authorList>
    </citation>
    <scope>NUCLEOTIDE SEQUENCE</scope>
    <source>
        <tissue evidence="1">Leaf</tissue>
    </source>
</reference>
<sequence>MNGVCDELDEVRAELEKLKEECRSKTKLIDSLRTAHNEQKSKLQGAMAQIEELAQELRVKTEEIPELKKLYEELELKVHEKESLLRHLNSANEKLRADYGARFQKLEAENKELAAALDEATERIQDLELKDRSRNEEVEGLKRLISNKQKKFFESDQNAIEDKEGKQKEVVILRLEDENRHVQEQLKWKNEQFAHLEDAHRKLQEQFRSSTVDWKRERSALIEEISSLQSSLDSQTRISETLQTRLKMCNQALAHEESRRKILEVEVSELKSHFETAFSSSHETKTNSDHLTFKRDEEISNLRNLIGTKDINSKEMEHRIAQLEQEKQGLKDSLKESEINNAELTLSLKKLEYKIQDLEQLHENTLINLQKKEDDHSYQIEKLTEVVEGYKSKLKGKNKKLQELQNDLDGYCCLLEAQSEEISTVMMIMKSEYSAAYLKLINETSEKDVRNKESEEKVLLLTTQLEMKDSAFHSLNQKLEKKNEEATSLVERVKSYDCMEQQYIFMEEELQRHKKMLAESSENQNCLKKQVLNVESTLKMHHHESNSALEKANAELARRISEVSNVEAELQKWRSHAENLDLCLRESQETSCAENICLKSAVKKQDEEICSLQQQIASLESRHAEKIDAILKALEAEKEHCIRTAEDDRSTIEKLQLEILSLTQNFSAREMDIVHAQEDAVKALEQEKNSLLLIIRDKNQLVAHLSEQAKLTEQHFTSTFVCLVDKQIEVDFLSESLDKTRNLKKAEIEEKEKIGTALRMEIKNLQEKLVDQEEYLLQMEQKTEQLEALLQTNNSEIIKLNYQSSFEQKHLESLVKELELQKGALLEDITKLSAHRDDLLTQLDRFLEQIDVFSGKDLELVAKLENISHTFEEEKNKELESLADSGLNNSPSKIVKQLHISEDGTGGTIEQRFPLSELNF</sequence>
<name>A0A161XDD7_DAUCS</name>